<keyword evidence="4 8" id="KW-1003">Cell membrane</keyword>
<comment type="caution">
    <text evidence="9">The sequence shown here is derived from an EMBL/GenBank/DDBJ whole genome shotgun (WGS) entry which is preliminary data.</text>
</comment>
<keyword evidence="3" id="KW-0813">Transport</keyword>
<dbReference type="EMBL" id="QMKK01000027">
    <property type="protein sequence ID" value="RAX41485.1"/>
    <property type="molecule type" value="Genomic_DNA"/>
</dbReference>
<evidence type="ECO:0000256" key="2">
    <source>
        <dbReference type="ARBA" id="ARBA00009142"/>
    </source>
</evidence>
<evidence type="ECO:0000313" key="10">
    <source>
        <dbReference type="Proteomes" id="UP000251205"/>
    </source>
</evidence>
<keyword evidence="5 8" id="KW-0812">Transmembrane</keyword>
<feature type="transmembrane region" description="Helical" evidence="8">
    <location>
        <begin position="102"/>
        <end position="120"/>
    </location>
</feature>
<evidence type="ECO:0000256" key="7">
    <source>
        <dbReference type="ARBA" id="ARBA00023136"/>
    </source>
</evidence>
<name>A0A329YJY6_RHITR</name>
<keyword evidence="7 8" id="KW-0472">Membrane</keyword>
<feature type="transmembrane region" description="Helical" evidence="8">
    <location>
        <begin position="33"/>
        <end position="56"/>
    </location>
</feature>
<accession>A0A329YJY6</accession>
<gene>
    <name evidence="9" type="ORF">DQ393_11200</name>
</gene>
<keyword evidence="6 8" id="KW-1133">Transmembrane helix</keyword>
<dbReference type="InterPro" id="IPR052017">
    <property type="entry name" value="TSUP"/>
</dbReference>
<dbReference type="GO" id="GO:0005886">
    <property type="term" value="C:plasma membrane"/>
    <property type="evidence" value="ECO:0007669"/>
    <property type="project" value="UniProtKB-SubCell"/>
</dbReference>
<feature type="transmembrane region" description="Helical" evidence="8">
    <location>
        <begin position="231"/>
        <end position="248"/>
    </location>
</feature>
<dbReference type="Proteomes" id="UP000251205">
    <property type="component" value="Unassembled WGS sequence"/>
</dbReference>
<organism evidence="9 10">
    <name type="scientific">Rhizobium tropici</name>
    <dbReference type="NCBI Taxonomy" id="398"/>
    <lineage>
        <taxon>Bacteria</taxon>
        <taxon>Pseudomonadati</taxon>
        <taxon>Pseudomonadota</taxon>
        <taxon>Alphaproteobacteria</taxon>
        <taxon>Hyphomicrobiales</taxon>
        <taxon>Rhizobiaceae</taxon>
        <taxon>Rhizobium/Agrobacterium group</taxon>
        <taxon>Rhizobium</taxon>
    </lineage>
</organism>
<dbReference type="InterPro" id="IPR002781">
    <property type="entry name" value="TM_pro_TauE-like"/>
</dbReference>
<dbReference type="OrthoDB" id="9800873at2"/>
<feature type="transmembrane region" description="Helical" evidence="8">
    <location>
        <begin position="6"/>
        <end position="26"/>
    </location>
</feature>
<evidence type="ECO:0000256" key="5">
    <source>
        <dbReference type="ARBA" id="ARBA00022692"/>
    </source>
</evidence>
<sequence>MMDHSIWLVAAIFATFFMAGMVKGITGMGLPTVAMGVLGTLISPLMAASLLIVPSFVTNVWQLLAGPSFGALARRFLLLVLAIIIGTFAGSYLLAAGDTRRTAAALGIALILYAGHALLARQLHVPARFEPLLSPLAGAVTGLLTGATGVFVVPAVPYLQALGLEKEELVQALGLSFTVSTVALAGALAWHGAFRVDNLALSALAIIPALAGMWFGQIIRNRVSPATFRRWFLICLLALGAEMLVKASF</sequence>
<dbReference type="RefSeq" id="WP_112341851.1">
    <property type="nucleotide sequence ID" value="NZ_QMKK01000027.1"/>
</dbReference>
<protein>
    <recommendedName>
        <fullName evidence="8">Probable membrane transporter protein</fullName>
    </recommendedName>
</protein>
<evidence type="ECO:0000256" key="6">
    <source>
        <dbReference type="ARBA" id="ARBA00022989"/>
    </source>
</evidence>
<evidence type="ECO:0000313" key="9">
    <source>
        <dbReference type="EMBL" id="RAX41485.1"/>
    </source>
</evidence>
<feature type="transmembrane region" description="Helical" evidence="8">
    <location>
        <begin position="132"/>
        <end position="157"/>
    </location>
</feature>
<evidence type="ECO:0000256" key="8">
    <source>
        <dbReference type="RuleBase" id="RU363041"/>
    </source>
</evidence>
<feature type="transmembrane region" description="Helical" evidence="8">
    <location>
        <begin position="169"/>
        <end position="193"/>
    </location>
</feature>
<comment type="subcellular location">
    <subcellularLocation>
        <location evidence="1 8">Cell membrane</location>
        <topology evidence="1 8">Multi-pass membrane protein</topology>
    </subcellularLocation>
</comment>
<dbReference type="Pfam" id="PF01925">
    <property type="entry name" value="TauE"/>
    <property type="match status" value="1"/>
</dbReference>
<evidence type="ECO:0000256" key="4">
    <source>
        <dbReference type="ARBA" id="ARBA00022475"/>
    </source>
</evidence>
<evidence type="ECO:0000256" key="3">
    <source>
        <dbReference type="ARBA" id="ARBA00022448"/>
    </source>
</evidence>
<dbReference type="AlphaFoldDB" id="A0A329YJY6"/>
<proteinExistence type="inferred from homology"/>
<dbReference type="PANTHER" id="PTHR30269">
    <property type="entry name" value="TRANSMEMBRANE PROTEIN YFCA"/>
    <property type="match status" value="1"/>
</dbReference>
<evidence type="ECO:0000256" key="1">
    <source>
        <dbReference type="ARBA" id="ARBA00004651"/>
    </source>
</evidence>
<comment type="similarity">
    <text evidence="2 8">Belongs to the 4-toluene sulfonate uptake permease (TSUP) (TC 2.A.102) family.</text>
</comment>
<dbReference type="PANTHER" id="PTHR30269:SF32">
    <property type="entry name" value="MEMBRANE TRANSPORTER PROTEIN-RELATED"/>
    <property type="match status" value="1"/>
</dbReference>
<feature type="transmembrane region" description="Helical" evidence="8">
    <location>
        <begin position="199"/>
        <end position="219"/>
    </location>
</feature>
<feature type="transmembrane region" description="Helical" evidence="8">
    <location>
        <begin position="76"/>
        <end position="95"/>
    </location>
</feature>
<reference evidence="9 10" key="1">
    <citation type="submission" date="2018-06" db="EMBL/GenBank/DDBJ databases">
        <title>Whole Genome Sequence of an efficient microsymbiont, Rhizobium tropici.</title>
        <authorList>
            <person name="Srinivasan R."/>
            <person name="Singh H.V."/>
            <person name="Srivastava R."/>
            <person name="Kumari B."/>
            <person name="Radhakrishna A."/>
        </authorList>
    </citation>
    <scope>NUCLEOTIDE SEQUENCE [LARGE SCALE GENOMIC DNA]</scope>
    <source>
        <strain evidence="9 10">IGFRI Rhizo-19</strain>
    </source>
</reference>